<dbReference type="KEGG" id="dsc:ABOD76_08100"/>
<evidence type="ECO:0008006" key="2">
    <source>
        <dbReference type="Google" id="ProtNLM"/>
    </source>
</evidence>
<evidence type="ECO:0000313" key="1">
    <source>
        <dbReference type="EMBL" id="XBV86258.1"/>
    </source>
</evidence>
<gene>
    <name evidence="1" type="ORF">ABOD76_08100</name>
</gene>
<dbReference type="AlphaFoldDB" id="A0AAU7UCZ8"/>
<proteinExistence type="predicted"/>
<sequence length="159" mass="16464">MTVTAIPALRPQLGDYSSIVCFKAVITGVEDTLGPDGAAVVFTRAGKVRGQQLATELGLAGKNVPVDQIAAALDQAVGRGGTRLCAVTRSYQEGDTIVIETQETVCSAGEPLGSDRKCTFTLGAVWGALEAVTGGMFLGEHTDCVLRGGTSDKFVFSPL</sequence>
<name>A0AAU7UCZ8_9DEIO</name>
<reference evidence="1" key="1">
    <citation type="submission" date="2024-06" db="EMBL/GenBank/DDBJ databases">
        <title>Draft Genome Sequence of Deinococcus sonorensis Type Strain KR-87, a Biofilm Producing Representative of the Genus Deinococcus.</title>
        <authorList>
            <person name="Boren L.S."/>
            <person name="Grosso R.A."/>
            <person name="Hugenberg-Cox A.N."/>
            <person name="Hill J.T.E."/>
            <person name="Albert C.M."/>
            <person name="Tuohy J.M."/>
        </authorList>
    </citation>
    <scope>NUCLEOTIDE SEQUENCE</scope>
    <source>
        <strain evidence="1">KR-87</strain>
    </source>
</reference>
<dbReference type="SUPFAM" id="SSF111126">
    <property type="entry name" value="Ligand-binding domain in the NO signalling and Golgi transport"/>
    <property type="match status" value="1"/>
</dbReference>
<accession>A0AAU7UCZ8</accession>
<protein>
    <recommendedName>
        <fullName evidence="2">Hydrocarbon-binding protein</fullName>
    </recommendedName>
</protein>
<dbReference type="RefSeq" id="WP_350244320.1">
    <property type="nucleotide sequence ID" value="NZ_CP158299.1"/>
</dbReference>
<dbReference type="EMBL" id="CP158299">
    <property type="protein sequence ID" value="XBV86258.1"/>
    <property type="molecule type" value="Genomic_DNA"/>
</dbReference>
<dbReference type="InterPro" id="IPR024096">
    <property type="entry name" value="NO_sig/Golgi_transp_ligand-bd"/>
</dbReference>
<organism evidence="1">
    <name type="scientific">Deinococcus sonorensis KR-87</name>
    <dbReference type="NCBI Taxonomy" id="694439"/>
    <lineage>
        <taxon>Bacteria</taxon>
        <taxon>Thermotogati</taxon>
        <taxon>Deinococcota</taxon>
        <taxon>Deinococci</taxon>
        <taxon>Deinococcales</taxon>
        <taxon>Deinococcaceae</taxon>
        <taxon>Deinococcus</taxon>
    </lineage>
</organism>